<reference evidence="2" key="1">
    <citation type="submission" date="2023-03" db="EMBL/GenBank/DDBJ databases">
        <authorList>
            <person name="Julca I."/>
        </authorList>
    </citation>
    <scope>NUCLEOTIDE SEQUENCE</scope>
</reference>
<organism evidence="2 3">
    <name type="scientific">Oldenlandia corymbosa var. corymbosa</name>
    <dbReference type="NCBI Taxonomy" id="529605"/>
    <lineage>
        <taxon>Eukaryota</taxon>
        <taxon>Viridiplantae</taxon>
        <taxon>Streptophyta</taxon>
        <taxon>Embryophyta</taxon>
        <taxon>Tracheophyta</taxon>
        <taxon>Spermatophyta</taxon>
        <taxon>Magnoliopsida</taxon>
        <taxon>eudicotyledons</taxon>
        <taxon>Gunneridae</taxon>
        <taxon>Pentapetalae</taxon>
        <taxon>asterids</taxon>
        <taxon>lamiids</taxon>
        <taxon>Gentianales</taxon>
        <taxon>Rubiaceae</taxon>
        <taxon>Rubioideae</taxon>
        <taxon>Spermacoceae</taxon>
        <taxon>Hedyotis-Oldenlandia complex</taxon>
        <taxon>Oldenlandia</taxon>
    </lineage>
</organism>
<name>A0AAV1CWG9_OLDCO</name>
<dbReference type="EMBL" id="OX459120">
    <property type="protein sequence ID" value="CAI9100004.1"/>
    <property type="molecule type" value="Genomic_DNA"/>
</dbReference>
<sequence length="225" mass="25322">MVETDGLPSTDPKFGERNISPKKLRRCNRGSRGKKKYPVDPTLPNIKHSFYRTYEFMMYSFKARKLKEGTPGNIITAQFFARSSTKNKENVQVGIDVNSHMGFFSLGFIHHCTGLSSVILVSIRRIVCFFAHSQEEFRHVSSNVPATLHLPGGSPQLNMSRFRSGTMVSPHNMEAYSPSSSRSQRVQQVRSPSSRHLGLNVVANVGSEEPDLSWVEAMVTEFPDR</sequence>
<protein>
    <submittedName>
        <fullName evidence="2">OLC1v1036918C1</fullName>
    </submittedName>
</protein>
<feature type="compositionally biased region" description="Low complexity" evidence="1">
    <location>
        <begin position="177"/>
        <end position="192"/>
    </location>
</feature>
<proteinExistence type="predicted"/>
<keyword evidence="3" id="KW-1185">Reference proteome</keyword>
<feature type="region of interest" description="Disordered" evidence="1">
    <location>
        <begin position="169"/>
        <end position="192"/>
    </location>
</feature>
<accession>A0AAV1CWG9</accession>
<dbReference type="Proteomes" id="UP001161247">
    <property type="component" value="Chromosome 3"/>
</dbReference>
<dbReference type="AlphaFoldDB" id="A0AAV1CWG9"/>
<evidence type="ECO:0000313" key="2">
    <source>
        <dbReference type="EMBL" id="CAI9100004.1"/>
    </source>
</evidence>
<evidence type="ECO:0000256" key="1">
    <source>
        <dbReference type="SAM" id="MobiDB-lite"/>
    </source>
</evidence>
<evidence type="ECO:0000313" key="3">
    <source>
        <dbReference type="Proteomes" id="UP001161247"/>
    </source>
</evidence>
<gene>
    <name evidence="2" type="ORF">OLC1_LOCUS9926</name>
</gene>
<feature type="region of interest" description="Disordered" evidence="1">
    <location>
        <begin position="1"/>
        <end position="20"/>
    </location>
</feature>